<accession>B6W7H8</accession>
<comment type="caution">
    <text evidence="1">The sequence shown here is derived from an EMBL/GenBank/DDBJ whole genome shotgun (WGS) entry which is preliminary data.</text>
</comment>
<reference evidence="1 2" key="1">
    <citation type="submission" date="2008-09" db="EMBL/GenBank/DDBJ databases">
        <authorList>
            <person name="Fulton L."/>
            <person name="Clifton S."/>
            <person name="Fulton B."/>
            <person name="Xu J."/>
            <person name="Minx P."/>
            <person name="Pepin K.H."/>
            <person name="Johnson M."/>
            <person name="Thiruvilangam P."/>
            <person name="Bhonagiri V."/>
            <person name="Nash W.E."/>
            <person name="Mardis E.R."/>
            <person name="Wilson R.K."/>
        </authorList>
    </citation>
    <scope>NUCLEOTIDE SEQUENCE [LARGE SCALE GENOMIC DNA]</scope>
    <source>
        <strain evidence="1 2">DSM 7454</strain>
    </source>
</reference>
<dbReference type="AlphaFoldDB" id="B6W7H8"/>
<protein>
    <submittedName>
        <fullName evidence="1">Uncharacterized protein</fullName>
    </submittedName>
</protein>
<sequence length="43" mass="5427">MIFLSHKLRFYKDISYIASKYNKYSILLRYLYFLLIEELKKFL</sequence>
<name>B6W7H8_9FIRM</name>
<proteinExistence type="predicted"/>
<reference evidence="1 2" key="2">
    <citation type="submission" date="2008-10" db="EMBL/GenBank/DDBJ databases">
        <title>Draft genome sequence of Anaerococcus hydrogenalis (DSM 7454).</title>
        <authorList>
            <person name="Sudarsanam P."/>
            <person name="Ley R."/>
            <person name="Guruge J."/>
            <person name="Turnbaugh P.J."/>
            <person name="Mahowald M."/>
            <person name="Liep D."/>
            <person name="Gordon J."/>
        </authorList>
    </citation>
    <scope>NUCLEOTIDE SEQUENCE [LARGE SCALE GENOMIC DNA]</scope>
    <source>
        <strain evidence="1 2">DSM 7454</strain>
    </source>
</reference>
<evidence type="ECO:0000313" key="1">
    <source>
        <dbReference type="EMBL" id="EEB36621.1"/>
    </source>
</evidence>
<dbReference type="Proteomes" id="UP000005451">
    <property type="component" value="Unassembled WGS sequence"/>
</dbReference>
<organism evidence="1 2">
    <name type="scientific">Anaerococcus hydrogenalis DSM 7454</name>
    <dbReference type="NCBI Taxonomy" id="561177"/>
    <lineage>
        <taxon>Bacteria</taxon>
        <taxon>Bacillati</taxon>
        <taxon>Bacillota</taxon>
        <taxon>Tissierellia</taxon>
        <taxon>Tissierellales</taxon>
        <taxon>Peptoniphilaceae</taxon>
        <taxon>Anaerococcus</taxon>
    </lineage>
</organism>
<evidence type="ECO:0000313" key="2">
    <source>
        <dbReference type="Proteomes" id="UP000005451"/>
    </source>
</evidence>
<gene>
    <name evidence="1" type="ORF">ANHYDRO_00524</name>
</gene>
<dbReference type="EMBL" id="ABXA01000013">
    <property type="protein sequence ID" value="EEB36621.1"/>
    <property type="molecule type" value="Genomic_DNA"/>
</dbReference>